<accession>A0A9N7N8H5</accession>
<dbReference type="InterPro" id="IPR052035">
    <property type="entry name" value="ZnF_BED_domain_contain"/>
</dbReference>
<feature type="domain" description="HAT C-terminal dimerisation" evidence="3">
    <location>
        <begin position="885"/>
        <end position="967"/>
    </location>
</feature>
<dbReference type="PANTHER" id="PTHR46481">
    <property type="entry name" value="ZINC FINGER BED DOMAIN-CONTAINING PROTEIN 4"/>
    <property type="match status" value="1"/>
</dbReference>
<evidence type="ECO:0000313" key="5">
    <source>
        <dbReference type="EMBL" id="CAA0823274.1"/>
    </source>
</evidence>
<dbReference type="GO" id="GO:0005634">
    <property type="term" value="C:nucleus"/>
    <property type="evidence" value="ECO:0007669"/>
    <property type="project" value="UniProtKB-SubCell"/>
</dbReference>
<evidence type="ECO:0000313" key="6">
    <source>
        <dbReference type="Proteomes" id="UP001153555"/>
    </source>
</evidence>
<dbReference type="OrthoDB" id="684824at2759"/>
<evidence type="ECO:0000256" key="2">
    <source>
        <dbReference type="SAM" id="MobiDB-lite"/>
    </source>
</evidence>
<protein>
    <recommendedName>
        <fullName evidence="7">Transposase</fullName>
    </recommendedName>
</protein>
<feature type="domain" description="hAT-like transposase RNase-H fold" evidence="4">
    <location>
        <begin position="733"/>
        <end position="832"/>
    </location>
</feature>
<dbReference type="Pfam" id="PF14372">
    <property type="entry name" value="hAT-like_RNase-H"/>
    <property type="match status" value="1"/>
</dbReference>
<comment type="caution">
    <text evidence="5">The sequence shown here is derived from an EMBL/GenBank/DDBJ whole genome shotgun (WGS) entry which is preliminary data.</text>
</comment>
<proteinExistence type="predicted"/>
<reference evidence="5" key="1">
    <citation type="submission" date="2019-12" db="EMBL/GenBank/DDBJ databases">
        <authorList>
            <person name="Scholes J."/>
        </authorList>
    </citation>
    <scope>NUCLEOTIDE SEQUENCE</scope>
</reference>
<dbReference type="GO" id="GO:0003677">
    <property type="term" value="F:DNA binding"/>
    <property type="evidence" value="ECO:0007669"/>
    <property type="project" value="UniProtKB-KW"/>
</dbReference>
<dbReference type="PANTHER" id="PTHR46481:SF11">
    <property type="entry name" value="ZINC FINGER BED DOMAIN-CONTAINING PROTEIN RICESLEEPER 2-LIKE"/>
    <property type="match status" value="1"/>
</dbReference>
<evidence type="ECO:0000256" key="1">
    <source>
        <dbReference type="ARBA" id="ARBA00023125"/>
    </source>
</evidence>
<evidence type="ECO:0000259" key="4">
    <source>
        <dbReference type="Pfam" id="PF14372"/>
    </source>
</evidence>
<dbReference type="EMBL" id="CACSLK010024540">
    <property type="protein sequence ID" value="CAA0823274.1"/>
    <property type="molecule type" value="Genomic_DNA"/>
</dbReference>
<keyword evidence="1" id="KW-0238">DNA-binding</keyword>
<feature type="compositionally biased region" description="Low complexity" evidence="2">
    <location>
        <begin position="238"/>
        <end position="301"/>
    </location>
</feature>
<organism evidence="5 6">
    <name type="scientific">Striga hermonthica</name>
    <name type="common">Purple witchweed</name>
    <name type="synonym">Buchnera hermonthica</name>
    <dbReference type="NCBI Taxonomy" id="68872"/>
    <lineage>
        <taxon>Eukaryota</taxon>
        <taxon>Viridiplantae</taxon>
        <taxon>Streptophyta</taxon>
        <taxon>Embryophyta</taxon>
        <taxon>Tracheophyta</taxon>
        <taxon>Spermatophyta</taxon>
        <taxon>Magnoliopsida</taxon>
        <taxon>eudicotyledons</taxon>
        <taxon>Gunneridae</taxon>
        <taxon>Pentapetalae</taxon>
        <taxon>asterids</taxon>
        <taxon>lamiids</taxon>
        <taxon>Lamiales</taxon>
        <taxon>Orobanchaceae</taxon>
        <taxon>Buchnereae</taxon>
        <taxon>Striga</taxon>
    </lineage>
</organism>
<dbReference type="AlphaFoldDB" id="A0A9N7N8H5"/>
<dbReference type="Pfam" id="PF05699">
    <property type="entry name" value="Dimer_Tnp_hAT"/>
    <property type="match status" value="1"/>
</dbReference>
<gene>
    <name evidence="5" type="ORF">SHERM_20440</name>
</gene>
<dbReference type="InterPro" id="IPR012337">
    <property type="entry name" value="RNaseH-like_sf"/>
</dbReference>
<dbReference type="InterPro" id="IPR008906">
    <property type="entry name" value="HATC_C_dom"/>
</dbReference>
<dbReference type="SMART" id="SM00614">
    <property type="entry name" value="ZnF_BED"/>
    <property type="match status" value="1"/>
</dbReference>
<feature type="compositionally biased region" description="Low complexity" evidence="2">
    <location>
        <begin position="203"/>
        <end position="212"/>
    </location>
</feature>
<dbReference type="GO" id="GO:0046983">
    <property type="term" value="F:protein dimerization activity"/>
    <property type="evidence" value="ECO:0007669"/>
    <property type="project" value="InterPro"/>
</dbReference>
<dbReference type="InterPro" id="IPR025525">
    <property type="entry name" value="hAT-like_transposase_RNase-H"/>
</dbReference>
<dbReference type="SUPFAM" id="SSF53098">
    <property type="entry name" value="Ribonuclease H-like"/>
    <property type="match status" value="1"/>
</dbReference>
<keyword evidence="6" id="KW-1185">Reference proteome</keyword>
<dbReference type="Proteomes" id="UP001153555">
    <property type="component" value="Unassembled WGS sequence"/>
</dbReference>
<name>A0A9N7N8H5_STRHE</name>
<feature type="region of interest" description="Disordered" evidence="2">
    <location>
        <begin position="149"/>
        <end position="317"/>
    </location>
</feature>
<dbReference type="GO" id="GO:0008270">
    <property type="term" value="F:zinc ion binding"/>
    <property type="evidence" value="ECO:0007669"/>
    <property type="project" value="UniProtKB-KW"/>
</dbReference>
<evidence type="ECO:0008006" key="7">
    <source>
        <dbReference type="Google" id="ProtNLM"/>
    </source>
</evidence>
<evidence type="ECO:0000259" key="3">
    <source>
        <dbReference type="Pfam" id="PF05699"/>
    </source>
</evidence>
<sequence>MISVHAAADKLELAVKTSVAVHWLVAAPGGSGVGAGGRECRRCCFSARRYCFSGGYGDNGNGRCREDGDDEMILRRGRGLVCAVVRLGSNGGRLVVTPVATPAVNATANWWSNVCVNRDESGNRKIPYRLMPYPEYTDRIPFWQEKIGNGNRKKKMGTGMGMNSGRGVSRPYSRIPYLGGKIPARDEMEQQPPTAGGYGPGRASASVAASSASKRRLQLKPPQPVMVRSVAILPPNPTTGSKRSSSTNGSSGQSQGLGLCLSSATPSSSPATATATDASSLPSGGVSGVAAVGSGPSGSSGHNVDAAGANHPGGQKGANIANAIVVEGDEAPSGDKVEPDGKRQKRCTSGVWKYFTKKKLVIEDNGKVYIRKWAYCNYPKCKHKARCEGNYGTTGFWTHLRVAHSVQKGQQQLKVEKDGAQEIKAVVTYRYDEEASLRKFYLVIVMHEYPFNISEHEYFVDFIKSLRPSFPIKSRVTIRKEIMNMFLEENEKLYAYFKSVPCRLSATMDMWTSNQNKSYMCVTVHWIDENWFIQKRIVNFVHVEGRHTGAKLSETFTELMIKWNIDKKLFALTLDNASANEVVVKDIISDLRANSSASALVCDGLFFHVRCACHILNLVARDGLTVITPTIENIRKLVLAVKGSPLQWEELMKRATECGLDTNKGLSLDVSTRWNSTYLMLRDALYYKNAFMRLKSSDHRRYENITPSPSEWDMAFKLFQCLKKFFDLTELFSGTLYPTANLFYRGFCEIKILLDEWSVSQDNTICTTATSMSRKFEKYWKKSSTTLAVACFLDPRYKKRLIEFYMRKFHGNASHVHVDELVDVIKKLYQFYVHDAPMSSRHKGKSNAPSDMEIDTADLLVDNGDNELESYLYESSGPNGAEMNELDKYMADPPLRLSGQFDVLAWWKNQTDEYPVLSRIAHDLLAVQVSTVASELAFRAGGRVVDPFRSRLEPEIVEALICLKDWIAAGRRVIEALVEKLTIEDDDVADSDGEMDAHGSWSAANEHDFYGI</sequence>